<gene>
    <name evidence="2" type="ORF">Pmar_PMAR010765</name>
</gene>
<accession>C5LDL4</accession>
<proteinExistence type="predicted"/>
<dbReference type="InParanoid" id="C5LDL4"/>
<dbReference type="Proteomes" id="UP000007800">
    <property type="component" value="Unassembled WGS sequence"/>
</dbReference>
<keyword evidence="3" id="KW-1185">Reference proteome</keyword>
<keyword evidence="1" id="KW-0732">Signal</keyword>
<dbReference type="GeneID" id="9050736"/>
<feature type="chain" id="PRO_5002953057" evidence="1">
    <location>
        <begin position="20"/>
        <end position="148"/>
    </location>
</feature>
<evidence type="ECO:0000313" key="2">
    <source>
        <dbReference type="EMBL" id="EER05179.1"/>
    </source>
</evidence>
<dbReference type="EMBL" id="GG681019">
    <property type="protein sequence ID" value="EER05179.1"/>
    <property type="molecule type" value="Genomic_DNA"/>
</dbReference>
<feature type="signal peptide" evidence="1">
    <location>
        <begin position="1"/>
        <end position="19"/>
    </location>
</feature>
<organism evidence="3">
    <name type="scientific">Perkinsus marinus (strain ATCC 50983 / TXsc)</name>
    <dbReference type="NCBI Taxonomy" id="423536"/>
    <lineage>
        <taxon>Eukaryota</taxon>
        <taxon>Sar</taxon>
        <taxon>Alveolata</taxon>
        <taxon>Perkinsozoa</taxon>
        <taxon>Perkinsea</taxon>
        <taxon>Perkinsida</taxon>
        <taxon>Perkinsidae</taxon>
        <taxon>Perkinsus</taxon>
    </lineage>
</organism>
<reference evidence="2 3" key="1">
    <citation type="submission" date="2008-07" db="EMBL/GenBank/DDBJ databases">
        <authorList>
            <person name="El-Sayed N."/>
            <person name="Caler E."/>
            <person name="Inman J."/>
            <person name="Amedeo P."/>
            <person name="Hass B."/>
            <person name="Wortman J."/>
        </authorList>
    </citation>
    <scope>NUCLEOTIDE SEQUENCE [LARGE SCALE GENOMIC DNA]</scope>
    <source>
        <strain evidence="3">ATCC 50983 / TXsc</strain>
    </source>
</reference>
<dbReference type="AlphaFoldDB" id="C5LDL4"/>
<dbReference type="RefSeq" id="XP_002773363.1">
    <property type="nucleotide sequence ID" value="XM_002773317.1"/>
</dbReference>
<evidence type="ECO:0000256" key="1">
    <source>
        <dbReference type="SAM" id="SignalP"/>
    </source>
</evidence>
<sequence length="148" mass="16617">MVRFASILLASFCVSFMVAIETSPLKAIPLPNGEYVPYDPMVDGNLIFNAQEQTFDIKTTVDGCHLDVTGMTFSAPTPTETKYKYNIAIGYDKTDLEIQVKKCVNTPVTIDDFAKPLDYYYCVAEKMKRNAIVAHWGKAPSMFTHEDK</sequence>
<name>C5LDL4_PERM5</name>
<evidence type="ECO:0000313" key="3">
    <source>
        <dbReference type="Proteomes" id="UP000007800"/>
    </source>
</evidence>
<protein>
    <submittedName>
        <fullName evidence="2">Uncharacterized protein</fullName>
    </submittedName>
</protein>